<evidence type="ECO:0000313" key="2">
    <source>
        <dbReference type="EMBL" id="MDY7218278.1"/>
    </source>
</evidence>
<proteinExistence type="predicted"/>
<dbReference type="Proteomes" id="UP001294570">
    <property type="component" value="Unassembled WGS sequence"/>
</dbReference>
<feature type="chain" id="PRO_5045254111" evidence="1">
    <location>
        <begin position="31"/>
        <end position="656"/>
    </location>
</feature>
<dbReference type="RefSeq" id="WP_321552368.1">
    <property type="nucleotide sequence ID" value="NZ_JAXIVU010000001.1"/>
</dbReference>
<reference evidence="2 3" key="1">
    <citation type="submission" date="2023-12" db="EMBL/GenBank/DDBJ databases">
        <title>Denitrificimonas halotolerans sp. nov.,a novel species isolated from landfill leachate.</title>
        <authorList>
            <person name="Wang S."/>
        </authorList>
    </citation>
    <scope>NUCLEOTIDE SEQUENCE [LARGE SCALE GENOMIC DNA]</scope>
    <source>
        <strain evidence="2 3">JX-1</strain>
    </source>
</reference>
<gene>
    <name evidence="2" type="ORF">TOI97_01595</name>
</gene>
<evidence type="ECO:0000256" key="1">
    <source>
        <dbReference type="SAM" id="SignalP"/>
    </source>
</evidence>
<comment type="caution">
    <text evidence="2">The sequence shown here is derived from an EMBL/GenBank/DDBJ whole genome shotgun (WGS) entry which is preliminary data.</text>
</comment>
<dbReference type="InterPro" id="IPR010727">
    <property type="entry name" value="DUF1302"/>
</dbReference>
<evidence type="ECO:0000313" key="3">
    <source>
        <dbReference type="Proteomes" id="UP001294570"/>
    </source>
</evidence>
<sequence>MTTQKQQVLRLAKLPFAIGLASVLAAPASAITFDLGEVEGTFDSSLSVGASWSTAKPDKRFIGNANGGTGFTQTGDDGRLNFQRGKTFSQIFKGLHDLELRYKDSGVFVRGKYWYDTELQDGNRPHKDISNKGRKEAAKTRGAEILDAFVYHNYLLGDNPGTVRLGKQVVSWGESTFIMNSINSVNPLDASAFRRPGAELKEGLIPVNMFYVSQSLTDRLSMEAFYQIGWKQTVVDNCGTFFSTADVAADGCNDNYNILDRQLTDLLVGIDGANALGVSNIINTSDVGINYSAQEGLMVARGKDNKAKDDGQFGFAFRWLGDNTEYGAYMMNYHSRTPFLSMKNASASALSGMNLAQAASSVQNTTILSQTLAAGGNIAAAMANPGWISGPADFGNLTANAQRLGGAAVAVGNGSYFMDYPEDIRLYGLSFSTTLPTGTAWQGEISYRPNAPVQINTQQMTLALSAPVNPDALGWQSKVPDAIQKGYNRKEITQIQTTFTHFFDQVLGASRATVVGEVGFTHVGGLESKNKIRYGRDPIFGVTGSAIDPGEMSLAKYGDHGFVTKNSWGYRVRGILDYNSAIAGINLHPNMAFSHDVDGYGPNGQFNEGSKAVSFGLDADYQNTYTAGISYTNFFDGRYNTLKDRDFLSVTVGMNF</sequence>
<organism evidence="2 3">
    <name type="scientific">Denitrificimonas halotolerans</name>
    <dbReference type="NCBI Taxonomy" id="3098930"/>
    <lineage>
        <taxon>Bacteria</taxon>
        <taxon>Pseudomonadati</taxon>
        <taxon>Pseudomonadota</taxon>
        <taxon>Gammaproteobacteria</taxon>
        <taxon>Pseudomonadales</taxon>
        <taxon>Pseudomonadaceae</taxon>
        <taxon>Denitrificimonas</taxon>
    </lineage>
</organism>
<accession>A0ABU5GRM9</accession>
<feature type="signal peptide" evidence="1">
    <location>
        <begin position="1"/>
        <end position="30"/>
    </location>
</feature>
<protein>
    <submittedName>
        <fullName evidence="2">DUF1302 domain-containing protein</fullName>
    </submittedName>
</protein>
<dbReference type="Pfam" id="PF06980">
    <property type="entry name" value="DUF1302"/>
    <property type="match status" value="1"/>
</dbReference>
<name>A0ABU5GRM9_9GAMM</name>
<keyword evidence="3" id="KW-1185">Reference proteome</keyword>
<keyword evidence="1" id="KW-0732">Signal</keyword>
<dbReference type="EMBL" id="JAXIVU010000001">
    <property type="protein sequence ID" value="MDY7218278.1"/>
    <property type="molecule type" value="Genomic_DNA"/>
</dbReference>